<dbReference type="GO" id="GO:0018836">
    <property type="term" value="F:alkylmercury lyase activity"/>
    <property type="evidence" value="ECO:0007669"/>
    <property type="project" value="InterPro"/>
</dbReference>
<comment type="caution">
    <text evidence="2">The sequence shown here is derived from an EMBL/GenBank/DDBJ whole genome shotgun (WGS) entry which is preliminary data.</text>
</comment>
<name>A0A062VCG9_9EURY</name>
<dbReference type="EMBL" id="JMIY01000002">
    <property type="protein sequence ID" value="KCZ72930.1"/>
    <property type="molecule type" value="Genomic_DNA"/>
</dbReference>
<evidence type="ECO:0000313" key="3">
    <source>
        <dbReference type="Proteomes" id="UP000027153"/>
    </source>
</evidence>
<protein>
    <submittedName>
        <fullName evidence="2">SOS response transcriptional repressor, RecA-mediated autopeptidase</fullName>
    </submittedName>
</protein>
<dbReference type="InterPro" id="IPR036390">
    <property type="entry name" value="WH_DNA-bd_sf"/>
</dbReference>
<dbReference type="SUPFAM" id="SSF160387">
    <property type="entry name" value="NosL/MerB-like"/>
    <property type="match status" value="1"/>
</dbReference>
<feature type="domain" description="LexA repressor DNA-binding" evidence="1">
    <location>
        <begin position="20"/>
        <end position="76"/>
    </location>
</feature>
<dbReference type="Pfam" id="PF01726">
    <property type="entry name" value="LexA_DNA_bind"/>
    <property type="match status" value="1"/>
</dbReference>
<dbReference type="InterPro" id="IPR053717">
    <property type="entry name" value="MerB_lyase_sf"/>
</dbReference>
<dbReference type="RefSeq" id="WP_048089932.1">
    <property type="nucleotide sequence ID" value="NZ_JMIY01000002.1"/>
</dbReference>
<dbReference type="Proteomes" id="UP000027153">
    <property type="component" value="Unassembled WGS sequence"/>
</dbReference>
<dbReference type="Gene3D" id="3.30.450.410">
    <property type="match status" value="1"/>
</dbReference>
<accession>A0A062VCG9</accession>
<evidence type="ECO:0000259" key="1">
    <source>
        <dbReference type="Pfam" id="PF01726"/>
    </source>
</evidence>
<dbReference type="GO" id="GO:0006508">
    <property type="term" value="P:proteolysis"/>
    <property type="evidence" value="ECO:0007669"/>
    <property type="project" value="InterPro"/>
</dbReference>
<dbReference type="SUPFAM" id="SSF46785">
    <property type="entry name" value="Winged helix' DNA-binding domain"/>
    <property type="match status" value="1"/>
</dbReference>
<dbReference type="Pfam" id="PF03243">
    <property type="entry name" value="MerB"/>
    <property type="match status" value="1"/>
</dbReference>
<dbReference type="InterPro" id="IPR006199">
    <property type="entry name" value="LexA_DNA-bd_dom"/>
</dbReference>
<dbReference type="AlphaFoldDB" id="A0A062VCG9"/>
<dbReference type="OrthoDB" id="147302at2157"/>
<evidence type="ECO:0000313" key="2">
    <source>
        <dbReference type="EMBL" id="KCZ72930.1"/>
    </source>
</evidence>
<sequence length="216" mass="24848">MKRRMDTIGETVKGHIAEAKLSPLQDEIRKYILMRFVKDGRPPSPKEIMEELGLSSADAVHQTIEKLQKFDIIMRKNDEIISAYPFSATETRHKVIFEDGHEVYALCATDALGIHFMLDKGITILSRCPECEKEMRIAVKDGKINSCNPEEIIEFVSDRERGGCTAETLCPFINFFCAREHLQEWRKKNPEFKYGEIYSLDEALEHGKTIFGNFLK</sequence>
<keyword evidence="3" id="KW-1185">Reference proteome</keyword>
<dbReference type="GO" id="GO:0004252">
    <property type="term" value="F:serine-type endopeptidase activity"/>
    <property type="evidence" value="ECO:0007669"/>
    <property type="project" value="InterPro"/>
</dbReference>
<proteinExistence type="predicted"/>
<dbReference type="InterPro" id="IPR004927">
    <property type="entry name" value="MerB"/>
</dbReference>
<organism evidence="2 3">
    <name type="scientific">Candidatus Methanoperedens nitratireducens</name>
    <dbReference type="NCBI Taxonomy" id="1392998"/>
    <lineage>
        <taxon>Archaea</taxon>
        <taxon>Methanobacteriati</taxon>
        <taxon>Methanobacteriota</taxon>
        <taxon>Stenosarchaea group</taxon>
        <taxon>Methanomicrobia</taxon>
        <taxon>Methanosarcinales</taxon>
        <taxon>ANME-2 cluster</taxon>
        <taxon>Candidatus Methanoperedentaceae</taxon>
        <taxon>Candidatus Methanoperedens</taxon>
    </lineage>
</organism>
<gene>
    <name evidence="2" type="ORF">ANME2D_01371</name>
</gene>
<reference evidence="2 3" key="1">
    <citation type="journal article" date="2013" name="Nature">
        <title>Anaerobic oxidation of methane coupled to nitrate reduction in a novel archaeal lineage.</title>
        <authorList>
            <person name="Haroon M.F."/>
            <person name="Hu S."/>
            <person name="Shi Y."/>
            <person name="Imelfort M."/>
            <person name="Keller J."/>
            <person name="Hugenholtz P."/>
            <person name="Yuan Z."/>
            <person name="Tyson G.W."/>
        </authorList>
    </citation>
    <scope>NUCLEOTIDE SEQUENCE [LARGE SCALE GENOMIC DNA]</scope>
    <source>
        <strain evidence="2 3">ANME-2d</strain>
    </source>
</reference>